<protein>
    <submittedName>
        <fullName evidence="2">Uncharacterized protein</fullName>
    </submittedName>
</protein>
<feature type="region of interest" description="Disordered" evidence="1">
    <location>
        <begin position="155"/>
        <end position="176"/>
    </location>
</feature>
<sequence>MQPIPATDVYFTVDGQGAVTAIKINDGEIIQRKVFSQSQLPPAWVNALHEMIASMDANPIEPRSISFLQQHSSHTLAFDQTCFAPTDMGHGPSGTYIDQFLDAPPYPTLPLEAEARTAESGVVFPFDIPALSDSWDLPDPFDMSCVPVLPENPPIGQIPGEPNTQSPGASVGSESRPMGLKRAQKLHRMLGALENHEVASKEDHNRQIEGLYNGPQLFSCSQDMSMVQFAAVLGKHSSVSSAVGTIYGLLSWNIFGLEEDRLVKNDRLSPYIAAKQVRSIALVTSTDLADPQYIQMNQKMTSALRRRGKSSDWASDGRRAAKAVFGVLEGVSTNEQSFALILLAGRVSISTCVGASTYLFA</sequence>
<dbReference type="EMBL" id="LHQR01000013">
    <property type="protein sequence ID" value="KXG54300.1"/>
    <property type="molecule type" value="Genomic_DNA"/>
</dbReference>
<keyword evidence="3" id="KW-1185">Reference proteome</keyword>
<dbReference type="GeneID" id="63710458"/>
<evidence type="ECO:0000313" key="3">
    <source>
        <dbReference type="Proteomes" id="UP000070168"/>
    </source>
</evidence>
<accession>A0A135LZB4</accession>
<reference evidence="2 3" key="1">
    <citation type="journal article" date="2016" name="BMC Genomics">
        <title>Genome sequencing and secondary metabolism of the postharvest pathogen Penicillium griseofulvum.</title>
        <authorList>
            <person name="Banani H."/>
            <person name="Marcet-Houben M."/>
            <person name="Ballester A.R."/>
            <person name="Abbruscato P."/>
            <person name="Gonzalez-Candelas L."/>
            <person name="Gabaldon T."/>
            <person name="Spadaro D."/>
        </authorList>
    </citation>
    <scope>NUCLEOTIDE SEQUENCE [LARGE SCALE GENOMIC DNA]</scope>
    <source>
        <strain evidence="2 3">PG3</strain>
    </source>
</reference>
<evidence type="ECO:0000313" key="2">
    <source>
        <dbReference type="EMBL" id="KXG54300.1"/>
    </source>
</evidence>
<comment type="caution">
    <text evidence="2">The sequence shown here is derived from an EMBL/GenBank/DDBJ whole genome shotgun (WGS) entry which is preliminary data.</text>
</comment>
<dbReference type="OrthoDB" id="4357075at2759"/>
<name>A0A135LZB4_PENPA</name>
<dbReference type="AlphaFoldDB" id="A0A135LZB4"/>
<dbReference type="RefSeq" id="XP_040652835.1">
    <property type="nucleotide sequence ID" value="XM_040795158.1"/>
</dbReference>
<gene>
    <name evidence="2" type="ORF">PGRI_074440</name>
</gene>
<organism evidence="2 3">
    <name type="scientific">Penicillium patulum</name>
    <name type="common">Penicillium griseofulvum</name>
    <dbReference type="NCBI Taxonomy" id="5078"/>
    <lineage>
        <taxon>Eukaryota</taxon>
        <taxon>Fungi</taxon>
        <taxon>Dikarya</taxon>
        <taxon>Ascomycota</taxon>
        <taxon>Pezizomycotina</taxon>
        <taxon>Eurotiomycetes</taxon>
        <taxon>Eurotiomycetidae</taxon>
        <taxon>Eurotiales</taxon>
        <taxon>Aspergillaceae</taxon>
        <taxon>Penicillium</taxon>
    </lineage>
</organism>
<evidence type="ECO:0000256" key="1">
    <source>
        <dbReference type="SAM" id="MobiDB-lite"/>
    </source>
</evidence>
<proteinExistence type="predicted"/>
<dbReference type="Proteomes" id="UP000070168">
    <property type="component" value="Unassembled WGS sequence"/>
</dbReference>